<reference evidence="2 3" key="1">
    <citation type="submission" date="2024-02" db="EMBL/GenBank/DDBJ databases">
        <title>De novo assembly and annotation of 12 fungi associated with fruit tree decline syndrome in Ontario, Canada.</title>
        <authorList>
            <person name="Sulman M."/>
            <person name="Ellouze W."/>
            <person name="Ilyukhin E."/>
        </authorList>
    </citation>
    <scope>NUCLEOTIDE SEQUENCE [LARGE SCALE GENOMIC DNA]</scope>
    <source>
        <strain evidence="2 3">M1-105</strain>
    </source>
</reference>
<comment type="caution">
    <text evidence="2">The sequence shown here is derived from an EMBL/GenBank/DDBJ whole genome shotgun (WGS) entry which is preliminary data.</text>
</comment>
<feature type="domain" description="DUF6604" evidence="1">
    <location>
        <begin position="29"/>
        <end position="269"/>
    </location>
</feature>
<gene>
    <name evidence="2" type="ORF">SLS56_006752</name>
</gene>
<sequence>MATSLPIRRRRPDASAGVALPHDYWELYKSYKRDTNYILDWLRLNAVENVARSKKSRSPIEDRLPVRQMLRASELISKRRLAAPQYIRGAFKRTLVKRRQLNQWYRQFEHGDPQVAARNESHEYFNDALAKAHDLIFAQQDTPAVESGPAPDQAPAAATAVETKPAEDVDLKPARNFYEILADIDEKEPESPVSEPTDQELAGVPEPREYVIVDDPLAEILDLHMYVLEMDAICSAAKQFWKLAAHGQLPVPLAAWLTTAGFSSLKQLSNLISPAIGGHRGLIRVYASKKAQLGIAGIDVGRHEAEKSGENPPYQEFSNGMALTYPSTVLASFKKEKQRNSDFMGVVERKPISTYFPSATEESQQHEQFMQAVEATITDPENPDLPNDQAVALLRLVSERQAKDRQAMESVLRSITQLIRNEETNGAFKKDDMNPLLHETRDFLASKGDTPDTSLVVGLQMLLETCKSFVWLENSPNPMNCRMMALRFAQEVKQNIQSVNDHDLVAKNHTLPTAAGLVGVSDRLKALLHEKRLDLYSQSPWTGGQQMVQILAYALEAGLSLCNQRGIVGTVLHGYNLVQQLTKEPTKNPLLDALSDLFLEPVFLGRLPTSNYQSIWLRFLGGGVEKRNIRGKDGKKFTITLPKRPRDSNNSADFQKRIDAFNLSLFHNLYDSNWMGGPNFWAQVFTDRKKKTASKQEMLEMDVKLHKKPFGHALEMMSGVVVSEFNSSFPIARVNFFAVYMICVDILVEIAKRASENPPKELVWARDAGIHDTNVDAAAGFGFMALVLMDVDMRVGKGLQSKVSEHSGLRIVQDSINHVWAEKKLEDFFWKNL</sequence>
<keyword evidence="3" id="KW-1185">Reference proteome</keyword>
<evidence type="ECO:0000313" key="2">
    <source>
        <dbReference type="EMBL" id="KAL1626759.1"/>
    </source>
</evidence>
<dbReference type="Proteomes" id="UP001521116">
    <property type="component" value="Unassembled WGS sequence"/>
</dbReference>
<name>A0ABR3SPY3_9PEZI</name>
<evidence type="ECO:0000313" key="3">
    <source>
        <dbReference type="Proteomes" id="UP001521116"/>
    </source>
</evidence>
<dbReference type="InterPro" id="IPR046539">
    <property type="entry name" value="DUF6604"/>
</dbReference>
<accession>A0ABR3SPY3</accession>
<dbReference type="EMBL" id="JAJVDC020000080">
    <property type="protein sequence ID" value="KAL1626759.1"/>
    <property type="molecule type" value="Genomic_DNA"/>
</dbReference>
<organism evidence="2 3">
    <name type="scientific">Neofusicoccum ribis</name>
    <dbReference type="NCBI Taxonomy" id="45134"/>
    <lineage>
        <taxon>Eukaryota</taxon>
        <taxon>Fungi</taxon>
        <taxon>Dikarya</taxon>
        <taxon>Ascomycota</taxon>
        <taxon>Pezizomycotina</taxon>
        <taxon>Dothideomycetes</taxon>
        <taxon>Dothideomycetes incertae sedis</taxon>
        <taxon>Botryosphaeriales</taxon>
        <taxon>Botryosphaeriaceae</taxon>
        <taxon>Neofusicoccum</taxon>
    </lineage>
</organism>
<proteinExistence type="predicted"/>
<dbReference type="PANTHER" id="PTHR38795">
    <property type="entry name" value="DUF6604 DOMAIN-CONTAINING PROTEIN"/>
    <property type="match status" value="1"/>
</dbReference>
<dbReference type="PANTHER" id="PTHR38795:SF1">
    <property type="entry name" value="DUF6604 DOMAIN-CONTAINING PROTEIN"/>
    <property type="match status" value="1"/>
</dbReference>
<evidence type="ECO:0000259" key="1">
    <source>
        <dbReference type="Pfam" id="PF20253"/>
    </source>
</evidence>
<dbReference type="Pfam" id="PF20253">
    <property type="entry name" value="DUF6604"/>
    <property type="match status" value="1"/>
</dbReference>
<protein>
    <recommendedName>
        <fullName evidence="1">DUF6604 domain-containing protein</fullName>
    </recommendedName>
</protein>